<protein>
    <submittedName>
        <fullName evidence="1">Uncharacterized protein</fullName>
    </submittedName>
</protein>
<name>A0A381W818_9ZZZZ</name>
<sequence>MENKKVDGSIIIIVLGRRNLTLILRMGKDMD</sequence>
<evidence type="ECO:0000313" key="1">
    <source>
        <dbReference type="EMBL" id="SVA48689.1"/>
    </source>
</evidence>
<proteinExistence type="predicted"/>
<accession>A0A381W818</accession>
<gene>
    <name evidence="1" type="ORF">METZ01_LOCUS101543</name>
</gene>
<organism evidence="1">
    <name type="scientific">marine metagenome</name>
    <dbReference type="NCBI Taxonomy" id="408172"/>
    <lineage>
        <taxon>unclassified sequences</taxon>
        <taxon>metagenomes</taxon>
        <taxon>ecological metagenomes</taxon>
    </lineage>
</organism>
<dbReference type="EMBL" id="UINC01010993">
    <property type="protein sequence ID" value="SVA48689.1"/>
    <property type="molecule type" value="Genomic_DNA"/>
</dbReference>
<reference evidence="1" key="1">
    <citation type="submission" date="2018-05" db="EMBL/GenBank/DDBJ databases">
        <authorList>
            <person name="Lanie J.A."/>
            <person name="Ng W.-L."/>
            <person name="Kazmierczak K.M."/>
            <person name="Andrzejewski T.M."/>
            <person name="Davidsen T.M."/>
            <person name="Wayne K.J."/>
            <person name="Tettelin H."/>
            <person name="Glass J.I."/>
            <person name="Rusch D."/>
            <person name="Podicherti R."/>
            <person name="Tsui H.-C.T."/>
            <person name="Winkler M.E."/>
        </authorList>
    </citation>
    <scope>NUCLEOTIDE SEQUENCE</scope>
</reference>
<dbReference type="AlphaFoldDB" id="A0A381W818"/>